<dbReference type="eggNOG" id="KOG1878">
    <property type="taxonomic scope" value="Eukaryota"/>
</dbReference>
<evidence type="ECO:0000259" key="2">
    <source>
        <dbReference type="PROSITE" id="PS51293"/>
    </source>
</evidence>
<feature type="compositionally biased region" description="Basic and acidic residues" evidence="1">
    <location>
        <begin position="83"/>
        <end position="124"/>
    </location>
</feature>
<feature type="compositionally biased region" description="Polar residues" evidence="1">
    <location>
        <begin position="1546"/>
        <end position="1555"/>
    </location>
</feature>
<feature type="region of interest" description="Disordered" evidence="1">
    <location>
        <begin position="1509"/>
        <end position="1557"/>
    </location>
</feature>
<dbReference type="InterPro" id="IPR001005">
    <property type="entry name" value="SANT/Myb"/>
</dbReference>
<dbReference type="InterPro" id="IPR009057">
    <property type="entry name" value="Homeodomain-like_sf"/>
</dbReference>
<dbReference type="Pfam" id="PF00249">
    <property type="entry name" value="Myb_DNA-binding"/>
    <property type="match status" value="2"/>
</dbReference>
<feature type="domain" description="SANT" evidence="2">
    <location>
        <begin position="822"/>
        <end position="873"/>
    </location>
</feature>
<feature type="compositionally biased region" description="Basic and acidic residues" evidence="1">
    <location>
        <begin position="162"/>
        <end position="190"/>
    </location>
</feature>
<dbReference type="PANTHER" id="PTHR47340:SF1">
    <property type="entry name" value="DUPLICATED HOMEODOMAIN-LIKE SUPERFAMILY PROTEIN"/>
    <property type="match status" value="1"/>
</dbReference>
<feature type="compositionally biased region" description="Low complexity" evidence="1">
    <location>
        <begin position="217"/>
        <end position="238"/>
    </location>
</feature>
<feature type="compositionally biased region" description="Polar residues" evidence="1">
    <location>
        <begin position="1351"/>
        <end position="1360"/>
    </location>
</feature>
<feature type="compositionally biased region" description="Low complexity" evidence="1">
    <location>
        <begin position="467"/>
        <end position="478"/>
    </location>
</feature>
<dbReference type="PROSITE" id="PS51293">
    <property type="entry name" value="SANT"/>
    <property type="match status" value="2"/>
</dbReference>
<dbReference type="SMR" id="A0A059BI88"/>
<protein>
    <recommendedName>
        <fullName evidence="2">SANT domain-containing protein</fullName>
    </recommendedName>
</protein>
<dbReference type="Gramene" id="KCW65385">
    <property type="protein sequence ID" value="KCW65385"/>
    <property type="gene ID" value="EUGRSUZ_G02815"/>
</dbReference>
<dbReference type="OMA" id="NQDGANH"/>
<dbReference type="CDD" id="cd00167">
    <property type="entry name" value="SANT"/>
    <property type="match status" value="1"/>
</dbReference>
<dbReference type="PANTHER" id="PTHR47340">
    <property type="entry name" value="DUPLICATED HOMEODOMAIN-LIKE SUPERFAMILY PROTEIN"/>
    <property type="match status" value="1"/>
</dbReference>
<name>A0A059BI88_EUCGR</name>
<feature type="compositionally biased region" description="Polar residues" evidence="1">
    <location>
        <begin position="1297"/>
        <end position="1307"/>
    </location>
</feature>
<dbReference type="GO" id="GO:0005634">
    <property type="term" value="C:nucleus"/>
    <property type="evidence" value="ECO:0000318"/>
    <property type="project" value="GO_Central"/>
</dbReference>
<organism evidence="3">
    <name type="scientific">Eucalyptus grandis</name>
    <name type="common">Flooded gum</name>
    <dbReference type="NCBI Taxonomy" id="71139"/>
    <lineage>
        <taxon>Eukaryota</taxon>
        <taxon>Viridiplantae</taxon>
        <taxon>Streptophyta</taxon>
        <taxon>Embryophyta</taxon>
        <taxon>Tracheophyta</taxon>
        <taxon>Spermatophyta</taxon>
        <taxon>Magnoliopsida</taxon>
        <taxon>eudicotyledons</taxon>
        <taxon>Gunneridae</taxon>
        <taxon>Pentapetalae</taxon>
        <taxon>rosids</taxon>
        <taxon>malvids</taxon>
        <taxon>Myrtales</taxon>
        <taxon>Myrtaceae</taxon>
        <taxon>Myrtoideae</taxon>
        <taxon>Eucalypteae</taxon>
        <taxon>Eucalyptus</taxon>
    </lineage>
</organism>
<feature type="compositionally biased region" description="Polar residues" evidence="1">
    <location>
        <begin position="251"/>
        <end position="261"/>
    </location>
</feature>
<dbReference type="OrthoDB" id="10258692at2759"/>
<dbReference type="Gene3D" id="1.20.58.1880">
    <property type="match status" value="1"/>
</dbReference>
<feature type="domain" description="SANT" evidence="2">
    <location>
        <begin position="1044"/>
        <end position="1092"/>
    </location>
</feature>
<accession>A0A059BI88</accession>
<feature type="region of interest" description="Disordered" evidence="1">
    <location>
        <begin position="1281"/>
        <end position="1315"/>
    </location>
</feature>
<feature type="region of interest" description="Disordered" evidence="1">
    <location>
        <begin position="1340"/>
        <end position="1390"/>
    </location>
</feature>
<evidence type="ECO:0000256" key="1">
    <source>
        <dbReference type="SAM" id="MobiDB-lite"/>
    </source>
</evidence>
<feature type="region of interest" description="Disordered" evidence="1">
    <location>
        <begin position="17"/>
        <end position="282"/>
    </location>
</feature>
<dbReference type="SUPFAM" id="SSF46689">
    <property type="entry name" value="Homeodomain-like"/>
    <property type="match status" value="2"/>
</dbReference>
<dbReference type="STRING" id="71139.A0A059BI88"/>
<feature type="region of interest" description="Disordered" evidence="1">
    <location>
        <begin position="455"/>
        <end position="488"/>
    </location>
</feature>
<dbReference type="EMBL" id="KK198759">
    <property type="protein sequence ID" value="KCW65385.1"/>
    <property type="molecule type" value="Genomic_DNA"/>
</dbReference>
<reference evidence="3" key="1">
    <citation type="submission" date="2013-07" db="EMBL/GenBank/DDBJ databases">
        <title>The genome of Eucalyptus grandis.</title>
        <authorList>
            <person name="Schmutz J."/>
            <person name="Hayes R."/>
            <person name="Myburg A."/>
            <person name="Tuskan G."/>
            <person name="Grattapaglia D."/>
            <person name="Rokhsar D.S."/>
        </authorList>
    </citation>
    <scope>NUCLEOTIDE SEQUENCE</scope>
    <source>
        <tissue evidence="3">Leaf extractions</tissue>
    </source>
</reference>
<proteinExistence type="predicted"/>
<feature type="compositionally biased region" description="Polar residues" evidence="1">
    <location>
        <begin position="126"/>
        <end position="161"/>
    </location>
</feature>
<gene>
    <name evidence="3" type="ORF">EUGRSUZ_G02815</name>
</gene>
<dbReference type="Gene3D" id="1.10.10.60">
    <property type="entry name" value="Homeodomain-like"/>
    <property type="match status" value="1"/>
</dbReference>
<dbReference type="SMART" id="SM00717">
    <property type="entry name" value="SANT"/>
    <property type="match status" value="2"/>
</dbReference>
<dbReference type="FunCoup" id="A0A059BI88">
    <property type="interactions" value="2197"/>
</dbReference>
<dbReference type="GO" id="GO:0006355">
    <property type="term" value="P:regulation of DNA-templated transcription"/>
    <property type="evidence" value="ECO:0000318"/>
    <property type="project" value="GO_Central"/>
</dbReference>
<evidence type="ECO:0000313" key="3">
    <source>
        <dbReference type="EMBL" id="KCW65385.1"/>
    </source>
</evidence>
<dbReference type="KEGG" id="egr:104454203"/>
<sequence>MPPEPLPWDRKDFFKERKHERSESLGSVARWRDSSSSSSHHAGSRGFTRWGSTDFRRPPGHGKQGGWHLFPEESGYGYTPSRSADKLLEDESGRRSGFRGDGKYSRSYRDNRGSFGQRDWKVSHSWEASNGSYTPGRPTDNNCQRPADVLTQTSSPHSDLTNPRDYHQLHAKDHHDKSSDVKPIDAKTSDADGLTSCQKPESSLVAVEWKPLKWPRSGSLSSRGSSLSHSGSSKSMGGVDSGETKVGISTKDVTSVPSPSQDGAACVTSAAPSEEMTSKKKPRLGWGEGLAKYEKKKVGGLDENAPKNVMEPAHSLGLSVADKSPRLAAFSDCASPATPSSVACSSSPGMEDKSFLKGSHGDTDLNNLCRSPYPCSQDQQEGFSFNLETMDANSIANMGSSLGELLQLDDPSSMDSGFVRSSALNKLFLLRGDVLKALEMTELEIDSLETERKTLISQSGDHGPCTASSSSLAAEANAKPGEHDEISNVVSRPSPLEIFSSGNMDKGGLPLGEGRSEEIHAANNAEVDSPGTATSKFAEPFCLSKGAVTSDKAKESECAEDMDATQVAEVGRGECAEDMDAPQVAEVGRGKLSLEISVEKTDASPSRDKTVVLFCEEDGANNSAEMFINSEMMLPAFIVASNKETASKACEVFDKLLPRDQSSFDISRVADVASREIDALIINNFVMRKRALRFKERAVTLKFRALHYRWKEDLHLLSLSKVRAKSQKKNESSLRVTLNAHQKNRSSIRSRFSSPVRNLSPVPSSNVLSYTSKLLSDPRMKSYRKYLKMPALILDDREKNASRFISTNGLIEDPCAFEKERTMINPWTAEEREIFLDKLATFGKDFSKIASFLDHKTTADCVQFYYKNHKSDTFERTMKKLDFGKQGKSLAANNYLVTSEKRWSREVNAVSLDVLGAASAMAAQQDDIMLERQGCDVGVFVNGFCNSRSSRADCGDLERSSSFDVLGSERETVAADVLAGICGSMSSEAMSSCVTSSVDPGEGGRELKCSKVDFVRKRPFTPEFMENVEEETCSGESSGEMDASDWTDREKSAFMRAVSSYGKDFALISRFVGTRSVDQCRVFFSKARKCLNLDSLLPICRSRGTPVSEDANGDGDMEDACGLEISSAICGDKLSSKMDEDLVVKDVNQVESDCKSLNFGDDLNKSDGNAGSGELSCEYVKDMEIAVPDVCQMRDGDEVVSKGVGSISASVGTQKSIADSDVTRVEATVAVGASLVESSVREDTDHGSCFSASADGEHAIRACTEGFKNITWGQEALLPQKCNGDTTHPSSLLSSSGESDTQINSSRLPADRSPCFGFSHRSESEHQVSLVLDPVEISSSNSRHDEKFQGATRSLSSDSAPNYCKISRTQDRMSSSDGPPTKEKHKQFVSNDDYYKHVSGSSLLSQMESPILPGYPIQQLHAQENSGSTSGEFSDVQKHLKPENSITCRYVVPDFHLKKCTTSKSHSSVAELPLLPHKSEQLTGLSKIDMPSLPDSQKQSKSGDFKLFGQILSHPPSQPTPKVSVQDNDENGAPQRKFGSKESDLKPSSNHSEGGNSAMLKFDCNNYASLENVPLRTYGFWDGNRIQISSLPDSALLLAKYPAAFSNFPLPTTKLEQHAMQPVPKSNECGLNGVSVFPSREVANGNGIVDYRLYRSRDDGKVQPFAIDVKQRQDACPELQRYNGFEAVSAGIQHQGRGMIAMNVMGRGGMLGGGPCNGVSDPVTAIKMQFAQSDPLVGHQNGNIVREEESWRGKGDVGR</sequence>
<dbReference type="InParanoid" id="A0A059BI88"/>
<dbReference type="InterPro" id="IPR017884">
    <property type="entry name" value="SANT_dom"/>
</dbReference>